<keyword evidence="2" id="KW-1185">Reference proteome</keyword>
<dbReference type="AlphaFoldDB" id="A0A2T2ZSS2"/>
<evidence type="ECO:0000313" key="1">
    <source>
        <dbReference type="EMBL" id="PSR75372.1"/>
    </source>
</evidence>
<evidence type="ECO:0000313" key="2">
    <source>
        <dbReference type="Proteomes" id="UP000241462"/>
    </source>
</evidence>
<organism evidence="1 2">
    <name type="scientific">Coniella lustricola</name>
    <dbReference type="NCBI Taxonomy" id="2025994"/>
    <lineage>
        <taxon>Eukaryota</taxon>
        <taxon>Fungi</taxon>
        <taxon>Dikarya</taxon>
        <taxon>Ascomycota</taxon>
        <taxon>Pezizomycotina</taxon>
        <taxon>Sordariomycetes</taxon>
        <taxon>Sordariomycetidae</taxon>
        <taxon>Diaporthales</taxon>
        <taxon>Schizoparmaceae</taxon>
        <taxon>Coniella</taxon>
    </lineage>
</organism>
<gene>
    <name evidence="1" type="ORF">BD289DRAFT_197469</name>
</gene>
<sequence length="153" mass="16987">MSGIKQLGARRQKRGCAASCVRRRTRVASRNERESVHRQRQSGVAAVMEGCTGGRVFGLTGTQAHRHRGTPGNMDPRCCVHSRIILHVESDGWENGYAICHPALIFRRSSWLMSLTGFRGVHGCLFEAVQVSWVRWPAMTRQESAGTFPCAPP</sequence>
<protein>
    <submittedName>
        <fullName evidence="1">Uncharacterized protein</fullName>
    </submittedName>
</protein>
<dbReference type="EMBL" id="KZ678772">
    <property type="protein sequence ID" value="PSR75372.1"/>
    <property type="molecule type" value="Genomic_DNA"/>
</dbReference>
<proteinExistence type="predicted"/>
<dbReference type="InParanoid" id="A0A2T2ZSS2"/>
<name>A0A2T2ZSS2_9PEZI</name>
<reference evidence="1 2" key="1">
    <citation type="journal article" date="2018" name="Mycol. Prog.">
        <title>Coniella lustricola, a new species from submerged detritus.</title>
        <authorList>
            <person name="Raudabaugh D.B."/>
            <person name="Iturriaga T."/>
            <person name="Carver A."/>
            <person name="Mondo S."/>
            <person name="Pangilinan J."/>
            <person name="Lipzen A."/>
            <person name="He G."/>
            <person name="Amirebrahimi M."/>
            <person name="Grigoriev I.V."/>
            <person name="Miller A.N."/>
        </authorList>
    </citation>
    <scope>NUCLEOTIDE SEQUENCE [LARGE SCALE GENOMIC DNA]</scope>
    <source>
        <strain evidence="1 2">B22-T-1</strain>
    </source>
</reference>
<accession>A0A2T2ZSS2</accession>
<dbReference type="Proteomes" id="UP000241462">
    <property type="component" value="Unassembled WGS sequence"/>
</dbReference>